<comment type="caution">
    <text evidence="6">The sequence shown here is derived from an EMBL/GenBank/DDBJ whole genome shotgun (WGS) entry which is preliminary data.</text>
</comment>
<evidence type="ECO:0000256" key="1">
    <source>
        <dbReference type="ARBA" id="ARBA00009437"/>
    </source>
</evidence>
<dbReference type="GO" id="GO:0006351">
    <property type="term" value="P:DNA-templated transcription"/>
    <property type="evidence" value="ECO:0007669"/>
    <property type="project" value="TreeGrafter"/>
</dbReference>
<dbReference type="PANTHER" id="PTHR30537:SF5">
    <property type="entry name" value="HTH-TYPE TRANSCRIPTIONAL ACTIVATOR TTDR-RELATED"/>
    <property type="match status" value="1"/>
</dbReference>
<keyword evidence="3" id="KW-0238">DNA-binding</keyword>
<dbReference type="InterPro" id="IPR000847">
    <property type="entry name" value="LysR_HTH_N"/>
</dbReference>
<proteinExistence type="inferred from homology"/>
<dbReference type="CDD" id="cd08477">
    <property type="entry name" value="PBP2_CrgA_like_8"/>
    <property type="match status" value="1"/>
</dbReference>
<evidence type="ECO:0000256" key="2">
    <source>
        <dbReference type="ARBA" id="ARBA00023015"/>
    </source>
</evidence>
<dbReference type="EMBL" id="QQNH01000001">
    <property type="protein sequence ID" value="RDE10665.1"/>
    <property type="molecule type" value="Genomic_DNA"/>
</dbReference>
<evidence type="ECO:0000256" key="3">
    <source>
        <dbReference type="ARBA" id="ARBA00023125"/>
    </source>
</evidence>
<dbReference type="InterPro" id="IPR058163">
    <property type="entry name" value="LysR-type_TF_proteobact-type"/>
</dbReference>
<sequence>MQVFVKVADLGSFAAAAVALDLSPAMIAKHIRTLEERLQVTLIRRTTRRQSLTDVGLSFLERCRSILAEVEAAENLAAESQGAPRGLLRVNAPMTFGTTSLAGALPDYLLANPEVDVELSITDRMVDLVDEGFDAVIRIGALADTSLRARAMTPYEMVLCAAPSYLAGHPAPQHPADLASHACLGFAHWAPRGQWTFEGAGGTKQTVEVHGPLTTNIGHALRVAALSGLGIILQPRILLDNDIERGRLVPLLPEWRHAARPMHILTAPDRRRTRKLGSFVDFIAQRFPPRGL</sequence>
<keyword evidence="7" id="KW-1185">Reference proteome</keyword>
<evidence type="ECO:0000313" key="7">
    <source>
        <dbReference type="Proteomes" id="UP000253759"/>
    </source>
</evidence>
<dbReference type="Pfam" id="PF00126">
    <property type="entry name" value="HTH_1"/>
    <property type="match status" value="1"/>
</dbReference>
<dbReference type="SUPFAM" id="SSF53850">
    <property type="entry name" value="Periplasmic binding protein-like II"/>
    <property type="match status" value="1"/>
</dbReference>
<dbReference type="Proteomes" id="UP000253759">
    <property type="component" value="Unassembled WGS sequence"/>
</dbReference>
<dbReference type="OrthoDB" id="9786526at2"/>
<dbReference type="InterPro" id="IPR005119">
    <property type="entry name" value="LysR_subst-bd"/>
</dbReference>
<dbReference type="InterPro" id="IPR036388">
    <property type="entry name" value="WH-like_DNA-bd_sf"/>
</dbReference>
<dbReference type="PROSITE" id="PS50931">
    <property type="entry name" value="HTH_LYSR"/>
    <property type="match status" value="1"/>
</dbReference>
<dbReference type="PANTHER" id="PTHR30537">
    <property type="entry name" value="HTH-TYPE TRANSCRIPTIONAL REGULATOR"/>
    <property type="match status" value="1"/>
</dbReference>
<dbReference type="Gene3D" id="1.10.10.10">
    <property type="entry name" value="Winged helix-like DNA-binding domain superfamily/Winged helix DNA-binding domain"/>
    <property type="match status" value="1"/>
</dbReference>
<dbReference type="GO" id="GO:0043565">
    <property type="term" value="F:sequence-specific DNA binding"/>
    <property type="evidence" value="ECO:0007669"/>
    <property type="project" value="TreeGrafter"/>
</dbReference>
<dbReference type="FunFam" id="1.10.10.10:FF:000001">
    <property type="entry name" value="LysR family transcriptional regulator"/>
    <property type="match status" value="1"/>
</dbReference>
<evidence type="ECO:0000313" key="6">
    <source>
        <dbReference type="EMBL" id="RDE10665.1"/>
    </source>
</evidence>
<comment type="similarity">
    <text evidence="1">Belongs to the LysR transcriptional regulatory family.</text>
</comment>
<dbReference type="Gene3D" id="3.40.190.290">
    <property type="match status" value="1"/>
</dbReference>
<protein>
    <submittedName>
        <fullName evidence="6">LysR family transcriptional regulator</fullName>
    </submittedName>
</protein>
<evidence type="ECO:0000259" key="5">
    <source>
        <dbReference type="PROSITE" id="PS50931"/>
    </source>
</evidence>
<reference evidence="7" key="1">
    <citation type="submission" date="2018-07" db="EMBL/GenBank/DDBJ databases">
        <authorList>
            <person name="Liu B.-T."/>
            <person name="Du Z."/>
        </authorList>
    </citation>
    <scope>NUCLEOTIDE SEQUENCE [LARGE SCALE GENOMIC DNA]</scope>
    <source>
        <strain evidence="7">XYN52</strain>
    </source>
</reference>
<dbReference type="GO" id="GO:0003700">
    <property type="term" value="F:DNA-binding transcription factor activity"/>
    <property type="evidence" value="ECO:0007669"/>
    <property type="project" value="InterPro"/>
</dbReference>
<dbReference type="InterPro" id="IPR036390">
    <property type="entry name" value="WH_DNA-bd_sf"/>
</dbReference>
<dbReference type="FunFam" id="3.40.190.290:FF:000001">
    <property type="entry name" value="Transcriptional regulator, LysR family"/>
    <property type="match status" value="1"/>
</dbReference>
<gene>
    <name evidence="6" type="ORF">DVH29_00210</name>
</gene>
<feature type="domain" description="HTH lysR-type" evidence="5">
    <location>
        <begin position="1"/>
        <end position="53"/>
    </location>
</feature>
<organism evidence="6 7">
    <name type="scientific">Pelagibacterium lacus</name>
    <dbReference type="NCBI Taxonomy" id="2282655"/>
    <lineage>
        <taxon>Bacteria</taxon>
        <taxon>Pseudomonadati</taxon>
        <taxon>Pseudomonadota</taxon>
        <taxon>Alphaproteobacteria</taxon>
        <taxon>Hyphomicrobiales</taxon>
        <taxon>Devosiaceae</taxon>
        <taxon>Pelagibacterium</taxon>
    </lineage>
</organism>
<dbReference type="AlphaFoldDB" id="A0A369W9X1"/>
<evidence type="ECO:0000256" key="4">
    <source>
        <dbReference type="ARBA" id="ARBA00023163"/>
    </source>
</evidence>
<dbReference type="Pfam" id="PF03466">
    <property type="entry name" value="LysR_substrate"/>
    <property type="match status" value="1"/>
</dbReference>
<accession>A0A369W9X1</accession>
<dbReference type="SUPFAM" id="SSF46785">
    <property type="entry name" value="Winged helix' DNA-binding domain"/>
    <property type="match status" value="1"/>
</dbReference>
<keyword evidence="4" id="KW-0804">Transcription</keyword>
<name>A0A369W9X1_9HYPH</name>
<keyword evidence="2" id="KW-0805">Transcription regulation</keyword>